<proteinExistence type="predicted"/>
<dbReference type="AlphaFoldDB" id="A0A382EG70"/>
<dbReference type="Pfam" id="PF04325">
    <property type="entry name" value="DUF465"/>
    <property type="match status" value="1"/>
</dbReference>
<accession>A0A382EG70</accession>
<dbReference type="EMBL" id="UINC01044392">
    <property type="protein sequence ID" value="SVB49796.1"/>
    <property type="molecule type" value="Genomic_DNA"/>
</dbReference>
<organism evidence="2">
    <name type="scientific">marine metagenome</name>
    <dbReference type="NCBI Taxonomy" id="408172"/>
    <lineage>
        <taxon>unclassified sequences</taxon>
        <taxon>metagenomes</taxon>
        <taxon>ecological metagenomes</taxon>
    </lineage>
</organism>
<protein>
    <submittedName>
        <fullName evidence="2">Uncharacterized protein</fullName>
    </submittedName>
</protein>
<dbReference type="InterPro" id="IPR007420">
    <property type="entry name" value="DUF465"/>
</dbReference>
<dbReference type="InterPro" id="IPR038444">
    <property type="entry name" value="DUF465_sf"/>
</dbReference>
<gene>
    <name evidence="2" type="ORF">METZ01_LOCUS202650</name>
</gene>
<feature type="region of interest" description="Disordered" evidence="1">
    <location>
        <begin position="79"/>
        <end position="111"/>
    </location>
</feature>
<dbReference type="Gene3D" id="6.10.280.50">
    <property type="match status" value="1"/>
</dbReference>
<name>A0A382EG70_9ZZZZ</name>
<evidence type="ECO:0000313" key="2">
    <source>
        <dbReference type="EMBL" id="SVB49796.1"/>
    </source>
</evidence>
<reference evidence="2" key="1">
    <citation type="submission" date="2018-05" db="EMBL/GenBank/DDBJ databases">
        <authorList>
            <person name="Lanie J.A."/>
            <person name="Ng W.-L."/>
            <person name="Kazmierczak K.M."/>
            <person name="Andrzejewski T.M."/>
            <person name="Davidsen T.M."/>
            <person name="Wayne K.J."/>
            <person name="Tettelin H."/>
            <person name="Glass J.I."/>
            <person name="Rusch D."/>
            <person name="Podicherti R."/>
            <person name="Tsui H.-C.T."/>
            <person name="Winkler M.E."/>
        </authorList>
    </citation>
    <scope>NUCLEOTIDE SEQUENCE</scope>
</reference>
<evidence type="ECO:0000256" key="1">
    <source>
        <dbReference type="SAM" id="MobiDB-lite"/>
    </source>
</evidence>
<sequence>MLLKDFNEKLKENKDMRNSYVTLHRTLDTTIQNLESQTNPNYAFITDLKKKKLQLKEHIDLGTPLPRGAHSKLASMLQSHKVNQKMKRKQRKIAKHAYDEELKRRLHNLPN</sequence>
<feature type="compositionally biased region" description="Basic residues" evidence="1">
    <location>
        <begin position="82"/>
        <end position="95"/>
    </location>
</feature>